<dbReference type="Gene3D" id="3.40.50.2000">
    <property type="entry name" value="Glycogen Phosphorylase B"/>
    <property type="match status" value="1"/>
</dbReference>
<proteinExistence type="predicted"/>
<dbReference type="Pfam" id="PF08660">
    <property type="entry name" value="Alg14"/>
    <property type="match status" value="1"/>
</dbReference>
<reference evidence="7" key="3">
    <citation type="submission" date="2020-04" db="EMBL/GenBank/DDBJ databases">
        <title>Deep metagenomics examines the oral microbiome during advanced dental caries in children, revealing novel taxa and co-occurrences with host molecules.</title>
        <authorList>
            <person name="Baker J.L."/>
            <person name="Morton J.T."/>
            <person name="Dinis M."/>
            <person name="Alvarez R."/>
            <person name="Tran N.C."/>
            <person name="Knight R."/>
            <person name="Edlund A."/>
        </authorList>
    </citation>
    <scope>NUCLEOTIDE SEQUENCE</scope>
    <source>
        <strain evidence="7">JCVI_39_bin.18</strain>
    </source>
</reference>
<dbReference type="EMBL" id="JABZXO010000011">
    <property type="protein sequence ID" value="MBF1657386.1"/>
    <property type="molecule type" value="Genomic_DNA"/>
</dbReference>
<name>A0A0K2RXQ3_9MICC</name>
<dbReference type="SUPFAM" id="SSF53756">
    <property type="entry name" value="UDP-Glycosyltransferase/glycogen phosphorylase"/>
    <property type="match status" value="1"/>
</dbReference>
<evidence type="ECO:0000313" key="8">
    <source>
        <dbReference type="Proteomes" id="UP000066203"/>
    </source>
</evidence>
<dbReference type="PANTHER" id="PTHR12154">
    <property type="entry name" value="GLYCOSYL TRANSFERASE-RELATED"/>
    <property type="match status" value="1"/>
</dbReference>
<dbReference type="GO" id="GO:0006488">
    <property type="term" value="P:dolichol-linked oligosaccharide biosynthetic process"/>
    <property type="evidence" value="ECO:0007669"/>
    <property type="project" value="InterPro"/>
</dbReference>
<dbReference type="EMBL" id="AP014938">
    <property type="protein sequence ID" value="BAS19613.1"/>
    <property type="molecule type" value="Genomic_DNA"/>
</dbReference>
<keyword evidence="4" id="KW-1133">Transmembrane helix</keyword>
<keyword evidence="5" id="KW-0472">Membrane</keyword>
<evidence type="ECO:0000256" key="5">
    <source>
        <dbReference type="ARBA" id="ARBA00023136"/>
    </source>
</evidence>
<evidence type="ECO:0000256" key="4">
    <source>
        <dbReference type="ARBA" id="ARBA00022989"/>
    </source>
</evidence>
<dbReference type="GO" id="GO:0004577">
    <property type="term" value="F:N-acetylglucosaminyldiphosphodolichol N-acetylglucosaminyltransferase activity"/>
    <property type="evidence" value="ECO:0007669"/>
    <property type="project" value="TreeGrafter"/>
</dbReference>
<accession>A0A0K2RXQ3</accession>
<dbReference type="InterPro" id="IPR013969">
    <property type="entry name" value="Oligosacch_biosynth_Alg14"/>
</dbReference>
<dbReference type="PATRIC" id="fig|43675.28.peg.369"/>
<evidence type="ECO:0000256" key="1">
    <source>
        <dbReference type="ARBA" id="ARBA00004389"/>
    </source>
</evidence>
<dbReference type="Proteomes" id="UP000770330">
    <property type="component" value="Unassembled WGS sequence"/>
</dbReference>
<sequence>MTEATSSQAPKKKLLLVSSSGGHLKHLTATSAAWQDYDRVWVSFKQPDVESSLADEKTYWAYYPTTRNIKNAIRNLFLAFRIFPKERPDAVVSAGAGVAVPFFVAAKLFGVKTLYIECFDRPTLPTMTGKMLYTFADRIIVQSEEQQENFPDSRVIHPIF</sequence>
<dbReference type="AlphaFoldDB" id="A0A0K2RXQ3"/>
<organism evidence="6">
    <name type="scientific">Rothia mucilaginosa</name>
    <dbReference type="NCBI Taxonomy" id="43675"/>
    <lineage>
        <taxon>Bacteria</taxon>
        <taxon>Bacillati</taxon>
        <taxon>Actinomycetota</taxon>
        <taxon>Actinomycetes</taxon>
        <taxon>Micrococcales</taxon>
        <taxon>Micrococcaceae</taxon>
        <taxon>Rothia</taxon>
    </lineage>
</organism>
<keyword evidence="7" id="KW-0808">Transferase</keyword>
<gene>
    <name evidence="7" type="ORF">HXO61_05590</name>
    <name evidence="6" type="ORF">RM6536_0366</name>
</gene>
<keyword evidence="3" id="KW-0256">Endoplasmic reticulum</keyword>
<evidence type="ECO:0000256" key="2">
    <source>
        <dbReference type="ARBA" id="ARBA00022692"/>
    </source>
</evidence>
<keyword evidence="2" id="KW-0812">Transmembrane</keyword>
<evidence type="ECO:0000313" key="7">
    <source>
        <dbReference type="EMBL" id="MBF1657386.1"/>
    </source>
</evidence>
<dbReference type="RefSeq" id="WP_049327955.1">
    <property type="nucleotide sequence ID" value="NZ_AP014938.1"/>
</dbReference>
<dbReference type="NCBIfam" id="NF041549">
    <property type="entry name" value="PssD"/>
    <property type="match status" value="1"/>
</dbReference>
<dbReference type="Proteomes" id="UP000066203">
    <property type="component" value="Chromosome"/>
</dbReference>
<reference evidence="6" key="1">
    <citation type="submission" date="2015-08" db="EMBL/GenBank/DDBJ databases">
        <title>Complete DNA Sequence of Pseudomonas syringae pv. actinidiae, the Causal Agent of Kiwifruit Canker Disease.</title>
        <authorList>
            <person name="Rikkerink E.H.A."/>
            <person name="Fineran P.C."/>
        </authorList>
    </citation>
    <scope>NUCLEOTIDE SEQUENCE</scope>
    <source>
        <strain evidence="6">NUM-Rm6536</strain>
    </source>
</reference>
<evidence type="ECO:0000256" key="3">
    <source>
        <dbReference type="ARBA" id="ARBA00022824"/>
    </source>
</evidence>
<dbReference type="PANTHER" id="PTHR12154:SF4">
    <property type="entry name" value="UDP-N-ACETYLGLUCOSAMINE TRANSFERASE SUBUNIT ALG14 HOMOLOG"/>
    <property type="match status" value="1"/>
</dbReference>
<comment type="subcellular location">
    <subcellularLocation>
        <location evidence="1">Endoplasmic reticulum membrane</location>
        <topology evidence="1">Single-pass membrane protein</topology>
    </subcellularLocation>
</comment>
<protein>
    <submittedName>
        <fullName evidence="6">Polysaccharide biosynthesis protein CpsF</fullName>
    </submittedName>
    <submittedName>
        <fullName evidence="7">UDP-N-acetylglucosamine--LPS N-acetylglucosamine transferase</fullName>
    </submittedName>
</protein>
<reference evidence="8" key="2">
    <citation type="submission" date="2015-08" db="EMBL/GenBank/DDBJ databases">
        <title>Complete genome sequence of Rothia mucilaginosa strain NUM-Rm6536.</title>
        <authorList>
            <person name="Nambu T."/>
        </authorList>
    </citation>
    <scope>NUCLEOTIDE SEQUENCE [LARGE SCALE GENOMIC DNA]</scope>
    <source>
        <strain evidence="8">NUM-Rm6536</strain>
    </source>
</reference>
<evidence type="ECO:0000313" key="6">
    <source>
        <dbReference type="EMBL" id="BAS19613.1"/>
    </source>
</evidence>